<dbReference type="Proteomes" id="UP001595444">
    <property type="component" value="Unassembled WGS sequence"/>
</dbReference>
<reference evidence="2" key="1">
    <citation type="journal article" date="2019" name="Int. J. Syst. Evol. Microbiol.">
        <title>The Global Catalogue of Microorganisms (GCM) 10K type strain sequencing project: providing services to taxonomists for standard genome sequencing and annotation.</title>
        <authorList>
            <consortium name="The Broad Institute Genomics Platform"/>
            <consortium name="The Broad Institute Genome Sequencing Center for Infectious Disease"/>
            <person name="Wu L."/>
            <person name="Ma J."/>
        </authorList>
    </citation>
    <scope>NUCLEOTIDE SEQUENCE [LARGE SCALE GENOMIC DNA]</scope>
    <source>
        <strain evidence="2">KCTC 62164</strain>
    </source>
</reference>
<name>A0ABV7D716_9PROT</name>
<organism evidence="1 2">
    <name type="scientific">Kordiimonas pumila</name>
    <dbReference type="NCBI Taxonomy" id="2161677"/>
    <lineage>
        <taxon>Bacteria</taxon>
        <taxon>Pseudomonadati</taxon>
        <taxon>Pseudomonadota</taxon>
        <taxon>Alphaproteobacteria</taxon>
        <taxon>Kordiimonadales</taxon>
        <taxon>Kordiimonadaceae</taxon>
        <taxon>Kordiimonas</taxon>
    </lineage>
</organism>
<evidence type="ECO:0000313" key="1">
    <source>
        <dbReference type="EMBL" id="MFC3052764.1"/>
    </source>
</evidence>
<proteinExistence type="predicted"/>
<evidence type="ECO:0000313" key="2">
    <source>
        <dbReference type="Proteomes" id="UP001595444"/>
    </source>
</evidence>
<comment type="caution">
    <text evidence="1">The sequence shown here is derived from an EMBL/GenBank/DDBJ whole genome shotgun (WGS) entry which is preliminary data.</text>
</comment>
<gene>
    <name evidence="1" type="ORF">ACFOKA_12690</name>
</gene>
<accession>A0ABV7D716</accession>
<sequence>MADARGNINVSGLEEYLANYVRVCNYVLEANENRFPFLEIWRAGEESLTGMSIEFSTSNQSETAVYAVVFHQKRLNSIGPALAACLPKHHKKLHFDYVLAVLTEPYKYITNPSLIDWDWMSRNKNKTGL</sequence>
<dbReference type="RefSeq" id="WP_194213588.1">
    <property type="nucleotide sequence ID" value="NZ_CP061205.1"/>
</dbReference>
<dbReference type="EMBL" id="JBHRSL010000010">
    <property type="protein sequence ID" value="MFC3052764.1"/>
    <property type="molecule type" value="Genomic_DNA"/>
</dbReference>
<protein>
    <submittedName>
        <fullName evidence="1">Uncharacterized protein</fullName>
    </submittedName>
</protein>
<keyword evidence="2" id="KW-1185">Reference proteome</keyword>